<name>A0A923RIU0_9BACI</name>
<accession>A0A923RIU0</accession>
<dbReference type="SUPFAM" id="SSF55729">
    <property type="entry name" value="Acyl-CoA N-acyltransferases (Nat)"/>
    <property type="match status" value="1"/>
</dbReference>
<evidence type="ECO:0000313" key="4">
    <source>
        <dbReference type="Proteomes" id="UP000637359"/>
    </source>
</evidence>
<reference evidence="3" key="1">
    <citation type="submission" date="2020-08" db="EMBL/GenBank/DDBJ databases">
        <title>Genome public.</title>
        <authorList>
            <person name="Liu C."/>
            <person name="Sun Q."/>
        </authorList>
    </citation>
    <scope>NUCLEOTIDE SEQUENCE</scope>
    <source>
        <strain evidence="3">BX22</strain>
    </source>
</reference>
<dbReference type="InterPro" id="IPR045057">
    <property type="entry name" value="Gcn5-rel_NAT"/>
</dbReference>
<organism evidence="3 4">
    <name type="scientific">Ornithinibacillus hominis</name>
    <dbReference type="NCBI Taxonomy" id="2763055"/>
    <lineage>
        <taxon>Bacteria</taxon>
        <taxon>Bacillati</taxon>
        <taxon>Bacillota</taxon>
        <taxon>Bacilli</taxon>
        <taxon>Bacillales</taxon>
        <taxon>Bacillaceae</taxon>
        <taxon>Ornithinibacillus</taxon>
    </lineage>
</organism>
<proteinExistence type="predicted"/>
<evidence type="ECO:0000313" key="3">
    <source>
        <dbReference type="EMBL" id="MBC5637416.1"/>
    </source>
</evidence>
<dbReference type="Proteomes" id="UP000637359">
    <property type="component" value="Unassembled WGS sequence"/>
</dbReference>
<dbReference type="EMBL" id="JACOOL010000007">
    <property type="protein sequence ID" value="MBC5637416.1"/>
    <property type="molecule type" value="Genomic_DNA"/>
</dbReference>
<dbReference type="InterPro" id="IPR016181">
    <property type="entry name" value="Acyl_CoA_acyltransferase"/>
</dbReference>
<feature type="domain" description="N-acetyltransferase" evidence="2">
    <location>
        <begin position="3"/>
        <end position="90"/>
    </location>
</feature>
<dbReference type="GO" id="GO:0016747">
    <property type="term" value="F:acyltransferase activity, transferring groups other than amino-acyl groups"/>
    <property type="evidence" value="ECO:0007669"/>
    <property type="project" value="InterPro"/>
</dbReference>
<evidence type="ECO:0000259" key="1">
    <source>
        <dbReference type="PROSITE" id="PS51186"/>
    </source>
</evidence>
<keyword evidence="4" id="KW-1185">Reference proteome</keyword>
<dbReference type="InterPro" id="IPR000182">
    <property type="entry name" value="GNAT_dom"/>
</dbReference>
<dbReference type="PANTHER" id="PTHR31435:SF9">
    <property type="entry name" value="PROTEIN NATD1"/>
    <property type="match status" value="1"/>
</dbReference>
<gene>
    <name evidence="3" type="ORF">H8S33_11425</name>
</gene>
<dbReference type="Gene3D" id="3.40.630.30">
    <property type="match status" value="1"/>
</dbReference>
<comment type="caution">
    <text evidence="3">The sequence shown here is derived from an EMBL/GenBank/DDBJ whole genome shotgun (WGS) entry which is preliminary data.</text>
</comment>
<dbReference type="RefSeq" id="WP_186870120.1">
    <property type="nucleotide sequence ID" value="NZ_JACOOL010000007.1"/>
</dbReference>
<dbReference type="PANTHER" id="PTHR31435">
    <property type="entry name" value="PROTEIN NATD1"/>
    <property type="match status" value="1"/>
</dbReference>
<dbReference type="PROSITE" id="PS51186">
    <property type="entry name" value="GNAT"/>
    <property type="match status" value="1"/>
</dbReference>
<dbReference type="InterPro" id="IPR031165">
    <property type="entry name" value="GNAT_YJDJ"/>
</dbReference>
<dbReference type="AlphaFoldDB" id="A0A923RIU0"/>
<dbReference type="CDD" id="cd04301">
    <property type="entry name" value="NAT_SF"/>
    <property type="match status" value="1"/>
</dbReference>
<sequence>MEEIKHGQSKLYIGESEDMPKAEITFQKDTNSNLIVDHTFVSDELRGQGIAGQLVEAMVNYAKQEGVKLLPECSYAKRYIEKHNLHDILA</sequence>
<dbReference type="PROSITE" id="PS51729">
    <property type="entry name" value="GNAT_YJDJ"/>
    <property type="match status" value="1"/>
</dbReference>
<dbReference type="Pfam" id="PF14542">
    <property type="entry name" value="Acetyltransf_CG"/>
    <property type="match status" value="1"/>
</dbReference>
<protein>
    <submittedName>
        <fullName evidence="3">N-acetyltransferase</fullName>
    </submittedName>
</protein>
<feature type="domain" description="N-acetyltransferase" evidence="1">
    <location>
        <begin position="1"/>
        <end position="90"/>
    </location>
</feature>
<evidence type="ECO:0000259" key="2">
    <source>
        <dbReference type="PROSITE" id="PS51729"/>
    </source>
</evidence>